<comment type="similarity">
    <text evidence="3 14">Belongs to the CybS family.</text>
</comment>
<dbReference type="GO" id="GO:0048039">
    <property type="term" value="F:ubiquinone binding"/>
    <property type="evidence" value="ECO:0007669"/>
    <property type="project" value="TreeGrafter"/>
</dbReference>
<dbReference type="Ensembl" id="ENSSBOT00000030729.1">
    <property type="protein sequence ID" value="ENSSBOP00000013932.1"/>
    <property type="gene ID" value="ENSSBOG00000023738.1"/>
</dbReference>
<evidence type="ECO:0000256" key="14">
    <source>
        <dbReference type="RuleBase" id="RU364031"/>
    </source>
</evidence>
<organism evidence="15 16">
    <name type="scientific">Saimiri boliviensis boliviensis</name>
    <name type="common">Bolivian squirrel monkey</name>
    <dbReference type="NCBI Taxonomy" id="39432"/>
    <lineage>
        <taxon>Eukaryota</taxon>
        <taxon>Metazoa</taxon>
        <taxon>Chordata</taxon>
        <taxon>Craniata</taxon>
        <taxon>Vertebrata</taxon>
        <taxon>Euteleostomi</taxon>
        <taxon>Mammalia</taxon>
        <taxon>Eutheria</taxon>
        <taxon>Euarchontoglires</taxon>
        <taxon>Primates</taxon>
        <taxon>Haplorrhini</taxon>
        <taxon>Platyrrhini</taxon>
        <taxon>Cebidae</taxon>
        <taxon>Saimiriinae</taxon>
        <taxon>Saimiri</taxon>
    </lineage>
</organism>
<dbReference type="PANTHER" id="PTHR13337">
    <property type="entry name" value="SUCCINATE DEHYDROGENASE"/>
    <property type="match status" value="1"/>
</dbReference>
<evidence type="ECO:0000256" key="10">
    <source>
        <dbReference type="ARBA" id="ARBA00023128"/>
    </source>
</evidence>
<feature type="binding site" description="axial binding residue" evidence="13">
    <location>
        <position position="71"/>
    </location>
    <ligand>
        <name>heme b</name>
        <dbReference type="ChEBI" id="CHEBI:60344"/>
        <note>ligand shared with SDHC</note>
    </ligand>
    <ligandPart>
        <name>Fe</name>
        <dbReference type="ChEBI" id="CHEBI:18248"/>
    </ligandPart>
</feature>
<dbReference type="AlphaFoldDB" id="A0A2K6T2P0"/>
<evidence type="ECO:0000256" key="2">
    <source>
        <dbReference type="ARBA" id="ARBA00005163"/>
    </source>
</evidence>
<evidence type="ECO:0000256" key="7">
    <source>
        <dbReference type="ARBA" id="ARBA00022792"/>
    </source>
</evidence>
<comment type="subcellular location">
    <subcellularLocation>
        <location evidence="1 14">Mitochondrion inner membrane</location>
        <topology evidence="1 14">Multi-pass membrane protein</topology>
    </subcellularLocation>
</comment>
<keyword evidence="9" id="KW-1133">Transmembrane helix</keyword>
<comment type="pathway">
    <text evidence="2">Carbohydrate metabolism; tricarboxylic acid cycle.</text>
</comment>
<keyword evidence="14" id="KW-0249">Electron transport</keyword>
<evidence type="ECO:0000256" key="12">
    <source>
        <dbReference type="ARBA" id="ARBA00045847"/>
    </source>
</evidence>
<reference evidence="15" key="1">
    <citation type="submission" date="2025-08" db="UniProtKB">
        <authorList>
            <consortium name="Ensembl"/>
        </authorList>
    </citation>
    <scope>IDENTIFICATION</scope>
</reference>
<comment type="function">
    <text evidence="12">Membrane-anchoring subunit of succinate dehydrogenase (SDH) that is involved in complex II of the mitochondrial electron transport chain and is responsible for transferring electrons from succinate to ubiquinone (coenzyme Q). SDH also oxidizes malate to the non-canonical enol form of oxaloacetate, enol-oxaloacetate. Enol-oxaloacetate, which is a potent inhibitor of the succinate dehydrogenase activity, is further isomerized into keto-oxaloacetate.</text>
</comment>
<evidence type="ECO:0000256" key="4">
    <source>
        <dbReference type="ARBA" id="ARBA00011758"/>
    </source>
</evidence>
<evidence type="ECO:0000256" key="13">
    <source>
        <dbReference type="PIRSR" id="PIRSR607992-2"/>
    </source>
</evidence>
<dbReference type="GeneTree" id="ENSGT00390000010003"/>
<keyword evidence="8 14" id="KW-0809">Transit peptide</keyword>
<dbReference type="InterPro" id="IPR034804">
    <property type="entry name" value="SQR/QFR_C/D"/>
</dbReference>
<dbReference type="OMA" id="AGCFICP"/>
<keyword evidence="13" id="KW-0408">Iron</keyword>
<evidence type="ECO:0000256" key="5">
    <source>
        <dbReference type="ARBA" id="ARBA00022448"/>
    </source>
</evidence>
<dbReference type="GO" id="GO:0020037">
    <property type="term" value="F:heme binding"/>
    <property type="evidence" value="ECO:0007669"/>
    <property type="project" value="TreeGrafter"/>
</dbReference>
<evidence type="ECO:0000313" key="16">
    <source>
        <dbReference type="Proteomes" id="UP000233220"/>
    </source>
</evidence>
<keyword evidence="14" id="KW-0349">Heme</keyword>
<evidence type="ECO:0000256" key="9">
    <source>
        <dbReference type="ARBA" id="ARBA00022989"/>
    </source>
</evidence>
<comment type="subunit">
    <text evidence="4">Component of complex II composed of four subunits: the flavoprotein (FP) SDHA, iron-sulfur protein (IP) SDHB, and a cytochrome b560 composed of SDHC and SDHD.</text>
</comment>
<dbReference type="Gene3D" id="1.20.1300.10">
    <property type="entry name" value="Fumarate reductase/succinate dehydrogenase, transmembrane subunit"/>
    <property type="match status" value="1"/>
</dbReference>
<name>A0A2K6T2P0_SAIBB</name>
<dbReference type="Pfam" id="PF05328">
    <property type="entry name" value="CybS"/>
    <property type="match status" value="1"/>
</dbReference>
<keyword evidence="5 14" id="KW-0813">Transport</keyword>
<dbReference type="Proteomes" id="UP000233220">
    <property type="component" value="Unplaced"/>
</dbReference>
<evidence type="ECO:0000256" key="6">
    <source>
        <dbReference type="ARBA" id="ARBA00022692"/>
    </source>
</evidence>
<reference evidence="15" key="2">
    <citation type="submission" date="2025-09" db="UniProtKB">
        <authorList>
            <consortium name="Ensembl"/>
        </authorList>
    </citation>
    <scope>IDENTIFICATION</scope>
</reference>
<dbReference type="PANTHER" id="PTHR13337:SF2">
    <property type="entry name" value="SUCCINATE DEHYDROGENASE [UBIQUINONE] CYTOCHROME B SMALL SUBUNIT, MITOCHONDRIAL"/>
    <property type="match status" value="1"/>
</dbReference>
<keyword evidence="16" id="KW-1185">Reference proteome</keyword>
<dbReference type="GO" id="GO:0006121">
    <property type="term" value="P:mitochondrial electron transport, succinate to ubiquinone"/>
    <property type="evidence" value="ECO:0007669"/>
    <property type="project" value="TreeGrafter"/>
</dbReference>
<keyword evidence="11 14" id="KW-0472">Membrane</keyword>
<evidence type="ECO:0000256" key="3">
    <source>
        <dbReference type="ARBA" id="ARBA00007294"/>
    </source>
</evidence>
<evidence type="ECO:0000313" key="15">
    <source>
        <dbReference type="Ensembl" id="ENSSBOP00000013932.1"/>
    </source>
</evidence>
<protein>
    <recommendedName>
        <fullName evidence="14">Succinate dehydrogenase [ubiquinone] cytochrome b small subunit</fullName>
    </recommendedName>
</protein>
<dbReference type="GO" id="GO:0005743">
    <property type="term" value="C:mitochondrial inner membrane"/>
    <property type="evidence" value="ECO:0007669"/>
    <property type="project" value="UniProtKB-SubCell"/>
</dbReference>
<keyword evidence="13 14" id="KW-0479">Metal-binding</keyword>
<dbReference type="GO" id="GO:0046872">
    <property type="term" value="F:metal ion binding"/>
    <property type="evidence" value="ECO:0007669"/>
    <property type="project" value="UniProtKB-KW"/>
</dbReference>
<dbReference type="STRING" id="39432.ENSSBOP00000013932"/>
<keyword evidence="10 14" id="KW-0496">Mitochondrion</keyword>
<keyword evidence="14" id="KW-0816">Tricarboxylic acid cycle</keyword>
<evidence type="ECO:0000256" key="11">
    <source>
        <dbReference type="ARBA" id="ARBA00023136"/>
    </source>
</evidence>
<sequence>MTVLRKLSALYSAQGEWCGVQHTHLTLSHHSGSKAPSLHWTSVLLLGLLLATYLNPCSAMGYSLAATLTLHGHWGFGQVVTDCFHGDASQKVAKAGLLALAALTFPRLCYFSYRDVDICKAVVMLWKL</sequence>
<proteinExistence type="inferred from homology"/>
<dbReference type="GO" id="GO:0006099">
    <property type="term" value="P:tricarboxylic acid cycle"/>
    <property type="evidence" value="ECO:0007669"/>
    <property type="project" value="UniProtKB-KW"/>
</dbReference>
<keyword evidence="7 14" id="KW-0999">Mitochondrion inner membrane</keyword>
<accession>A0A2K6T2P0</accession>
<dbReference type="InterPro" id="IPR007992">
    <property type="entry name" value="CybS"/>
</dbReference>
<keyword evidence="6" id="KW-0812">Transmembrane</keyword>
<evidence type="ECO:0000256" key="1">
    <source>
        <dbReference type="ARBA" id="ARBA00004448"/>
    </source>
</evidence>
<evidence type="ECO:0000256" key="8">
    <source>
        <dbReference type="ARBA" id="ARBA00022946"/>
    </source>
</evidence>